<accession>A0ABT1P9L7</accession>
<dbReference type="Gene3D" id="3.30.470.10">
    <property type="match status" value="1"/>
</dbReference>
<keyword evidence="1" id="KW-0032">Aminotransferase</keyword>
<proteinExistence type="predicted"/>
<keyword evidence="1" id="KW-0808">Transferase</keyword>
<protein>
    <submittedName>
        <fullName evidence="1">Aminotransferase class IV</fullName>
    </submittedName>
</protein>
<organism evidence="1 2">
    <name type="scientific">Streptantibioticus rubrisoli</name>
    <dbReference type="NCBI Taxonomy" id="1387313"/>
    <lineage>
        <taxon>Bacteria</taxon>
        <taxon>Bacillati</taxon>
        <taxon>Actinomycetota</taxon>
        <taxon>Actinomycetes</taxon>
        <taxon>Kitasatosporales</taxon>
        <taxon>Streptomycetaceae</taxon>
        <taxon>Streptantibioticus</taxon>
    </lineage>
</organism>
<dbReference type="Proteomes" id="UP001206206">
    <property type="component" value="Unassembled WGS sequence"/>
</dbReference>
<evidence type="ECO:0000313" key="2">
    <source>
        <dbReference type="Proteomes" id="UP001206206"/>
    </source>
</evidence>
<name>A0ABT1P9L7_9ACTN</name>
<dbReference type="InterPro" id="IPR043132">
    <property type="entry name" value="BCAT-like_C"/>
</dbReference>
<keyword evidence="2" id="KW-1185">Reference proteome</keyword>
<dbReference type="GO" id="GO:0008483">
    <property type="term" value="F:transaminase activity"/>
    <property type="evidence" value="ECO:0007669"/>
    <property type="project" value="UniProtKB-KW"/>
</dbReference>
<evidence type="ECO:0000313" key="1">
    <source>
        <dbReference type="EMBL" id="MCQ4042072.1"/>
    </source>
</evidence>
<dbReference type="InterPro" id="IPR043131">
    <property type="entry name" value="BCAT-like_N"/>
</dbReference>
<comment type="caution">
    <text evidence="1">The sequence shown here is derived from an EMBL/GenBank/DDBJ whole genome shotgun (WGS) entry which is preliminary data.</text>
</comment>
<dbReference type="InterPro" id="IPR001544">
    <property type="entry name" value="Aminotrans_IV"/>
</dbReference>
<dbReference type="Pfam" id="PF01063">
    <property type="entry name" value="Aminotran_4"/>
    <property type="match status" value="1"/>
</dbReference>
<dbReference type="Gene3D" id="3.20.10.10">
    <property type="entry name" value="D-amino Acid Aminotransferase, subunit A, domain 2"/>
    <property type="match status" value="1"/>
</dbReference>
<dbReference type="SUPFAM" id="SSF56752">
    <property type="entry name" value="D-aminoacid aminotransferase-like PLP-dependent enzymes"/>
    <property type="match status" value="1"/>
</dbReference>
<dbReference type="EMBL" id="JANFNH010000005">
    <property type="protein sequence ID" value="MCQ4042072.1"/>
    <property type="molecule type" value="Genomic_DNA"/>
</dbReference>
<reference evidence="1 2" key="1">
    <citation type="submission" date="2022-06" db="EMBL/GenBank/DDBJ databases">
        <title>Draft genome sequence of type strain Streptomyces rubrisoli DSM 42083.</title>
        <authorList>
            <person name="Duangmal K."/>
            <person name="Klaysubun C."/>
        </authorList>
    </citation>
    <scope>NUCLEOTIDE SEQUENCE [LARGE SCALE GENOMIC DNA]</scope>
    <source>
        <strain evidence="1 2">DSM 42083</strain>
    </source>
</reference>
<dbReference type="NCBIfam" id="NF006734">
    <property type="entry name" value="PRK09266.1"/>
    <property type="match status" value="1"/>
</dbReference>
<gene>
    <name evidence="1" type="ORF">NON19_08500</name>
</gene>
<dbReference type="InterPro" id="IPR036038">
    <property type="entry name" value="Aminotransferase-like"/>
</dbReference>
<dbReference type="RefSeq" id="WP_255926075.1">
    <property type="nucleotide sequence ID" value="NZ_JANFNH010000005.1"/>
</dbReference>
<sequence>METSAITSRIEIDGHPATAEQLGFLATFPYGHFTAMQVRGGKTRGLELHLRRLDAASRELFGVGLDADRVRELVRHALGTDVVDASVRVYAFQPEVGLPPSVLVTVKPPADDPDHPQRLRAVRYLRPVAHIKHLGGFGQQHHERQAQREGFDHALLVGPDAVVAEGAIANIGFFAGPTIVWPEAPMLHGITMQLIEGALAERGTPSRRAVVRLVEVASYDGAFVCNARGIVAVGRIDGVELPVDVERMRGLVELYDSVGWQEI</sequence>